<accession>A0A165VVV3</accession>
<dbReference type="Proteomes" id="UP000076761">
    <property type="component" value="Unassembled WGS sequence"/>
</dbReference>
<evidence type="ECO:0000313" key="1">
    <source>
        <dbReference type="EMBL" id="KZT30275.1"/>
    </source>
</evidence>
<dbReference type="OrthoDB" id="3259047at2759"/>
<reference evidence="1 2" key="1">
    <citation type="journal article" date="2016" name="Mol. Biol. Evol.">
        <title>Comparative Genomics of Early-Diverging Mushroom-Forming Fungi Provides Insights into the Origins of Lignocellulose Decay Capabilities.</title>
        <authorList>
            <person name="Nagy L.G."/>
            <person name="Riley R."/>
            <person name="Tritt A."/>
            <person name="Adam C."/>
            <person name="Daum C."/>
            <person name="Floudas D."/>
            <person name="Sun H."/>
            <person name="Yadav J.S."/>
            <person name="Pangilinan J."/>
            <person name="Larsson K.H."/>
            <person name="Matsuura K."/>
            <person name="Barry K."/>
            <person name="Labutti K."/>
            <person name="Kuo R."/>
            <person name="Ohm R.A."/>
            <person name="Bhattacharya S.S."/>
            <person name="Shirouzu T."/>
            <person name="Yoshinaga Y."/>
            <person name="Martin F.M."/>
            <person name="Grigoriev I.V."/>
            <person name="Hibbett D.S."/>
        </authorList>
    </citation>
    <scope>NUCLEOTIDE SEQUENCE [LARGE SCALE GENOMIC DNA]</scope>
    <source>
        <strain evidence="1 2">HHB14362 ss-1</strain>
    </source>
</reference>
<evidence type="ECO:0000313" key="2">
    <source>
        <dbReference type="Proteomes" id="UP000076761"/>
    </source>
</evidence>
<dbReference type="Pfam" id="PF20414">
    <property type="entry name" value="DUF6698"/>
    <property type="match status" value="1"/>
</dbReference>
<dbReference type="InParanoid" id="A0A165VVV3"/>
<feature type="non-terminal residue" evidence="1">
    <location>
        <position position="1"/>
    </location>
</feature>
<gene>
    <name evidence="1" type="ORF">NEOLEDRAFT_1055026</name>
</gene>
<proteinExistence type="predicted"/>
<name>A0A165VVV3_9AGAM</name>
<keyword evidence="2" id="KW-1185">Reference proteome</keyword>
<dbReference type="InterPro" id="IPR046521">
    <property type="entry name" value="DUF6698"/>
</dbReference>
<dbReference type="STRING" id="1314782.A0A165VVV3"/>
<sequence>PLNPPIPVKGVPKSLRGWNHEVTAALLTPVDLGYDLTLASFNANVKTGRESVTAMQLPRFLYPEGHEYREDDIEEGLFHGHLMIRVRPFVLLLSLTQLEPSQSAKHLFVGPGSSLKGPGYKKGRAGVAKIIGMNKITPRAIAYVACQVRFALSDVQEWNQTDRDFDYTQFYWNIVSLFDNDECAEVIRFYNQ</sequence>
<organism evidence="1 2">
    <name type="scientific">Neolentinus lepideus HHB14362 ss-1</name>
    <dbReference type="NCBI Taxonomy" id="1314782"/>
    <lineage>
        <taxon>Eukaryota</taxon>
        <taxon>Fungi</taxon>
        <taxon>Dikarya</taxon>
        <taxon>Basidiomycota</taxon>
        <taxon>Agaricomycotina</taxon>
        <taxon>Agaricomycetes</taxon>
        <taxon>Gloeophyllales</taxon>
        <taxon>Gloeophyllaceae</taxon>
        <taxon>Neolentinus</taxon>
    </lineage>
</organism>
<protein>
    <submittedName>
        <fullName evidence="1">Uncharacterized protein</fullName>
    </submittedName>
</protein>
<dbReference type="AlphaFoldDB" id="A0A165VVV3"/>
<dbReference type="EMBL" id="KV425552">
    <property type="protein sequence ID" value="KZT30275.1"/>
    <property type="molecule type" value="Genomic_DNA"/>
</dbReference>